<evidence type="ECO:0000256" key="6">
    <source>
        <dbReference type="ARBA" id="ARBA00023163"/>
    </source>
</evidence>
<dbReference type="InterPro" id="IPR001867">
    <property type="entry name" value="OmpR/PhoB-type_DNA-bd"/>
</dbReference>
<dbReference type="PANTHER" id="PTHR48111:SF2">
    <property type="entry name" value="RESPONSE REGULATOR SAER"/>
    <property type="match status" value="1"/>
</dbReference>
<dbReference type="CDD" id="cd00383">
    <property type="entry name" value="trans_reg_C"/>
    <property type="match status" value="1"/>
</dbReference>
<gene>
    <name evidence="12" type="primary">walR_5</name>
    <name evidence="12" type="ORF">CLORY_40180</name>
</gene>
<keyword evidence="2 8" id="KW-0597">Phosphoprotein</keyword>
<dbReference type="PROSITE" id="PS51755">
    <property type="entry name" value="OMPR_PHOB"/>
    <property type="match status" value="1"/>
</dbReference>
<dbReference type="AlphaFoldDB" id="A0A1V4ICJ1"/>
<dbReference type="STRING" id="1450648.CLORY_40180"/>
<name>A0A1V4ICJ1_9CLOT</name>
<dbReference type="SUPFAM" id="SSF46894">
    <property type="entry name" value="C-terminal effector domain of the bipartite response regulators"/>
    <property type="match status" value="1"/>
</dbReference>
<dbReference type="InterPro" id="IPR016032">
    <property type="entry name" value="Sig_transdc_resp-reg_C-effctor"/>
</dbReference>
<evidence type="ECO:0000256" key="3">
    <source>
        <dbReference type="ARBA" id="ARBA00023012"/>
    </source>
</evidence>
<sequence length="236" mass="26886">MVKGRNAVSYRILIADDEQEIINFLSLYLEKDGYEILSASNGKSALELINTQQVDLAIIDIMMPYINGHELIKIVRQNNNIPIVILSARTASADKVLGLGIGADDYITKPFDPLEVAARVDANIRRFYKLNAKEVKEKIMLSLRDLILDLNQCILIKKGEEIALSSIEFKILKLLMETPGRVFTKKQIYEAAWEDNYIVDDNNIMVYMSRIREKIGEREGEAYIKTIRGLGYKMLP</sequence>
<dbReference type="FunFam" id="3.40.50.2300:FF:000001">
    <property type="entry name" value="DNA-binding response regulator PhoB"/>
    <property type="match status" value="1"/>
</dbReference>
<dbReference type="InterPro" id="IPR011006">
    <property type="entry name" value="CheY-like_superfamily"/>
</dbReference>
<accession>A0A1V4ICJ1</accession>
<evidence type="ECO:0000313" key="13">
    <source>
        <dbReference type="Proteomes" id="UP000190080"/>
    </source>
</evidence>
<comment type="function">
    <text evidence="7">May play the central regulatory role in sporulation. It may be an element of the effector pathway responsible for the activation of sporulation genes in response to nutritional stress. Spo0A may act in concert with spo0H (a sigma factor) to control the expression of some genes that are critical to the sporulation process.</text>
</comment>
<dbReference type="InterPro" id="IPR039420">
    <property type="entry name" value="WalR-like"/>
</dbReference>
<dbReference type="GO" id="GO:0006355">
    <property type="term" value="P:regulation of DNA-templated transcription"/>
    <property type="evidence" value="ECO:0007669"/>
    <property type="project" value="InterPro"/>
</dbReference>
<keyword evidence="4" id="KW-0805">Transcription regulation</keyword>
<evidence type="ECO:0000259" key="10">
    <source>
        <dbReference type="PROSITE" id="PS50110"/>
    </source>
</evidence>
<dbReference type="InterPro" id="IPR001789">
    <property type="entry name" value="Sig_transdc_resp-reg_receiver"/>
</dbReference>
<evidence type="ECO:0000256" key="4">
    <source>
        <dbReference type="ARBA" id="ARBA00023015"/>
    </source>
</evidence>
<proteinExistence type="predicted"/>
<dbReference type="PROSITE" id="PS50110">
    <property type="entry name" value="RESPONSE_REGULATORY"/>
    <property type="match status" value="1"/>
</dbReference>
<keyword evidence="5 9" id="KW-0238">DNA-binding</keyword>
<protein>
    <recommendedName>
        <fullName evidence="1">Stage 0 sporulation protein A homolog</fullName>
    </recommendedName>
</protein>
<evidence type="ECO:0000259" key="11">
    <source>
        <dbReference type="PROSITE" id="PS51755"/>
    </source>
</evidence>
<keyword evidence="6" id="KW-0804">Transcription</keyword>
<dbReference type="Gene3D" id="3.40.50.2300">
    <property type="match status" value="1"/>
</dbReference>
<dbReference type="EMBL" id="MZGV01000078">
    <property type="protein sequence ID" value="OPJ57600.1"/>
    <property type="molecule type" value="Genomic_DNA"/>
</dbReference>
<dbReference type="GO" id="GO:0032993">
    <property type="term" value="C:protein-DNA complex"/>
    <property type="evidence" value="ECO:0007669"/>
    <property type="project" value="TreeGrafter"/>
</dbReference>
<evidence type="ECO:0000256" key="8">
    <source>
        <dbReference type="PROSITE-ProRule" id="PRU00169"/>
    </source>
</evidence>
<dbReference type="GO" id="GO:0000156">
    <property type="term" value="F:phosphorelay response regulator activity"/>
    <property type="evidence" value="ECO:0007669"/>
    <property type="project" value="TreeGrafter"/>
</dbReference>
<dbReference type="Proteomes" id="UP000190080">
    <property type="component" value="Unassembled WGS sequence"/>
</dbReference>
<evidence type="ECO:0000256" key="7">
    <source>
        <dbReference type="ARBA" id="ARBA00024867"/>
    </source>
</evidence>
<evidence type="ECO:0000256" key="9">
    <source>
        <dbReference type="PROSITE-ProRule" id="PRU01091"/>
    </source>
</evidence>
<dbReference type="SUPFAM" id="SSF52172">
    <property type="entry name" value="CheY-like"/>
    <property type="match status" value="1"/>
</dbReference>
<evidence type="ECO:0000256" key="5">
    <source>
        <dbReference type="ARBA" id="ARBA00023125"/>
    </source>
</evidence>
<dbReference type="InterPro" id="IPR036388">
    <property type="entry name" value="WH-like_DNA-bd_sf"/>
</dbReference>
<comment type="caution">
    <text evidence="12">The sequence shown here is derived from an EMBL/GenBank/DDBJ whole genome shotgun (WGS) entry which is preliminary data.</text>
</comment>
<dbReference type="Pfam" id="PF00072">
    <property type="entry name" value="Response_reg"/>
    <property type="match status" value="1"/>
</dbReference>
<dbReference type="SMART" id="SM00862">
    <property type="entry name" value="Trans_reg_C"/>
    <property type="match status" value="1"/>
</dbReference>
<reference evidence="12 13" key="1">
    <citation type="submission" date="2017-03" db="EMBL/GenBank/DDBJ databases">
        <title>Genome sequence of Clostridium oryzae DSM 28571.</title>
        <authorList>
            <person name="Poehlein A."/>
            <person name="Daniel R."/>
        </authorList>
    </citation>
    <scope>NUCLEOTIDE SEQUENCE [LARGE SCALE GENOMIC DNA]</scope>
    <source>
        <strain evidence="12 13">DSM 28571</strain>
    </source>
</reference>
<dbReference type="Gene3D" id="1.10.10.10">
    <property type="entry name" value="Winged helix-like DNA-binding domain superfamily/Winged helix DNA-binding domain"/>
    <property type="match status" value="1"/>
</dbReference>
<dbReference type="PANTHER" id="PTHR48111">
    <property type="entry name" value="REGULATOR OF RPOS"/>
    <property type="match status" value="1"/>
</dbReference>
<dbReference type="SMART" id="SM00448">
    <property type="entry name" value="REC"/>
    <property type="match status" value="1"/>
</dbReference>
<feature type="domain" description="OmpR/PhoB-type" evidence="11">
    <location>
        <begin position="138"/>
        <end position="236"/>
    </location>
</feature>
<evidence type="ECO:0000256" key="2">
    <source>
        <dbReference type="ARBA" id="ARBA00022553"/>
    </source>
</evidence>
<keyword evidence="13" id="KW-1185">Reference proteome</keyword>
<organism evidence="12 13">
    <name type="scientific">Clostridium oryzae</name>
    <dbReference type="NCBI Taxonomy" id="1450648"/>
    <lineage>
        <taxon>Bacteria</taxon>
        <taxon>Bacillati</taxon>
        <taxon>Bacillota</taxon>
        <taxon>Clostridia</taxon>
        <taxon>Eubacteriales</taxon>
        <taxon>Clostridiaceae</taxon>
        <taxon>Clostridium</taxon>
    </lineage>
</organism>
<dbReference type="CDD" id="cd17574">
    <property type="entry name" value="REC_OmpR"/>
    <property type="match status" value="1"/>
</dbReference>
<dbReference type="Gene3D" id="6.10.250.690">
    <property type="match status" value="1"/>
</dbReference>
<dbReference type="GO" id="GO:0005829">
    <property type="term" value="C:cytosol"/>
    <property type="evidence" value="ECO:0007669"/>
    <property type="project" value="TreeGrafter"/>
</dbReference>
<feature type="domain" description="Response regulatory" evidence="10">
    <location>
        <begin position="11"/>
        <end position="124"/>
    </location>
</feature>
<dbReference type="GO" id="GO:0000976">
    <property type="term" value="F:transcription cis-regulatory region binding"/>
    <property type="evidence" value="ECO:0007669"/>
    <property type="project" value="TreeGrafter"/>
</dbReference>
<evidence type="ECO:0000256" key="1">
    <source>
        <dbReference type="ARBA" id="ARBA00018672"/>
    </source>
</evidence>
<feature type="DNA-binding region" description="OmpR/PhoB-type" evidence="9">
    <location>
        <begin position="138"/>
        <end position="236"/>
    </location>
</feature>
<feature type="modified residue" description="4-aspartylphosphate" evidence="8">
    <location>
        <position position="60"/>
    </location>
</feature>
<dbReference type="Pfam" id="PF00486">
    <property type="entry name" value="Trans_reg_C"/>
    <property type="match status" value="1"/>
</dbReference>
<evidence type="ECO:0000313" key="12">
    <source>
        <dbReference type="EMBL" id="OPJ57600.1"/>
    </source>
</evidence>
<keyword evidence="3" id="KW-0902">Two-component regulatory system</keyword>